<name>A0A0F9CW23_9ZZZZ</name>
<protein>
    <submittedName>
        <fullName evidence="1">Uncharacterized protein</fullName>
    </submittedName>
</protein>
<organism evidence="1">
    <name type="scientific">marine sediment metagenome</name>
    <dbReference type="NCBI Taxonomy" id="412755"/>
    <lineage>
        <taxon>unclassified sequences</taxon>
        <taxon>metagenomes</taxon>
        <taxon>ecological metagenomes</taxon>
    </lineage>
</organism>
<sequence length="43" mass="4851">MILKCLCESDKFGNTNAAQYQNRKYGHGKRIHNETRGIGKIVG</sequence>
<dbReference type="AlphaFoldDB" id="A0A0F9CW23"/>
<accession>A0A0F9CW23</accession>
<comment type="caution">
    <text evidence="1">The sequence shown here is derived from an EMBL/GenBank/DDBJ whole genome shotgun (WGS) entry which is preliminary data.</text>
</comment>
<evidence type="ECO:0000313" key="1">
    <source>
        <dbReference type="EMBL" id="KKL53563.1"/>
    </source>
</evidence>
<dbReference type="EMBL" id="LAZR01031505">
    <property type="protein sequence ID" value="KKL53563.1"/>
    <property type="molecule type" value="Genomic_DNA"/>
</dbReference>
<proteinExistence type="predicted"/>
<gene>
    <name evidence="1" type="ORF">LCGC14_2274230</name>
</gene>
<reference evidence="1" key="1">
    <citation type="journal article" date="2015" name="Nature">
        <title>Complex archaea that bridge the gap between prokaryotes and eukaryotes.</title>
        <authorList>
            <person name="Spang A."/>
            <person name="Saw J.H."/>
            <person name="Jorgensen S.L."/>
            <person name="Zaremba-Niedzwiedzka K."/>
            <person name="Martijn J."/>
            <person name="Lind A.E."/>
            <person name="van Eijk R."/>
            <person name="Schleper C."/>
            <person name="Guy L."/>
            <person name="Ettema T.J."/>
        </authorList>
    </citation>
    <scope>NUCLEOTIDE SEQUENCE</scope>
</reference>
<feature type="non-terminal residue" evidence="1">
    <location>
        <position position="43"/>
    </location>
</feature>